<accession>A0A0E9VCW0</accession>
<organism evidence="1">
    <name type="scientific">Anguilla anguilla</name>
    <name type="common">European freshwater eel</name>
    <name type="synonym">Muraena anguilla</name>
    <dbReference type="NCBI Taxonomy" id="7936"/>
    <lineage>
        <taxon>Eukaryota</taxon>
        <taxon>Metazoa</taxon>
        <taxon>Chordata</taxon>
        <taxon>Craniata</taxon>
        <taxon>Vertebrata</taxon>
        <taxon>Euteleostomi</taxon>
        <taxon>Actinopterygii</taxon>
        <taxon>Neopterygii</taxon>
        <taxon>Teleostei</taxon>
        <taxon>Anguilliformes</taxon>
        <taxon>Anguillidae</taxon>
        <taxon>Anguilla</taxon>
    </lineage>
</organism>
<reference evidence="1" key="2">
    <citation type="journal article" date="2015" name="Fish Shellfish Immunol.">
        <title>Early steps in the European eel (Anguilla anguilla)-Vibrio vulnificus interaction in the gills: Role of the RtxA13 toxin.</title>
        <authorList>
            <person name="Callol A."/>
            <person name="Pajuelo D."/>
            <person name="Ebbesson L."/>
            <person name="Teles M."/>
            <person name="MacKenzie S."/>
            <person name="Amaro C."/>
        </authorList>
    </citation>
    <scope>NUCLEOTIDE SEQUENCE</scope>
</reference>
<protein>
    <submittedName>
        <fullName evidence="1">Uncharacterized protein</fullName>
    </submittedName>
</protein>
<dbReference type="EMBL" id="GBXM01032741">
    <property type="protein sequence ID" value="JAH75836.1"/>
    <property type="molecule type" value="Transcribed_RNA"/>
</dbReference>
<evidence type="ECO:0000313" key="1">
    <source>
        <dbReference type="EMBL" id="JAH75836.1"/>
    </source>
</evidence>
<name>A0A0E9VCW0_ANGAN</name>
<reference evidence="1" key="1">
    <citation type="submission" date="2014-11" db="EMBL/GenBank/DDBJ databases">
        <authorList>
            <person name="Amaro Gonzalez C."/>
        </authorList>
    </citation>
    <scope>NUCLEOTIDE SEQUENCE</scope>
</reference>
<proteinExistence type="predicted"/>
<sequence length="13" mass="1508">MIEILILLCVNSF</sequence>